<reference evidence="3 4" key="1">
    <citation type="journal article" date="2019" name="Genome Biol. Evol.">
        <title>Nanopore Sequencing Significantly Improves Genome Assembly of the Protozoan Parasite Trypanosoma cruzi.</title>
        <authorList>
            <person name="Diaz-Viraque F."/>
            <person name="Pita S."/>
            <person name="Greif G."/>
            <person name="de Souza R.C.M."/>
            <person name="Iraola G."/>
            <person name="Robello C."/>
        </authorList>
    </citation>
    <scope>NUCLEOTIDE SEQUENCE [LARGE SCALE GENOMIC DNA]</scope>
    <source>
        <strain evidence="3 4">Berenice</strain>
    </source>
</reference>
<comment type="caution">
    <text evidence="3">The sequence shown here is derived from an EMBL/GenBank/DDBJ whole genome shotgun (WGS) entry which is preliminary data.</text>
</comment>
<feature type="region of interest" description="Disordered" evidence="1">
    <location>
        <begin position="64"/>
        <end position="84"/>
    </location>
</feature>
<dbReference type="AlphaFoldDB" id="A0A7J6Y7P3"/>
<accession>A0A7J6Y7P3</accession>
<dbReference type="EMBL" id="JABDHM010000026">
    <property type="protein sequence ID" value="KAF5222582.1"/>
    <property type="molecule type" value="Genomic_DNA"/>
</dbReference>
<keyword evidence="2" id="KW-0732">Signal</keyword>
<sequence length="445" mass="49258">MKKLFFFPFLFFFCPDNTFSLCRCFSFSFSPSVCGRLAISCFPFSPLYYPLFPDVRMRPAHRCTAGRQEGMDEEKTQPSRPWTREDSLTAQLKIQLYRIYASVSRQREWFKIHESNVRALTEEAETLRARFFPHERSLLTAVTGDAKNRRETHSSSFCFADTEGMSSDDMALTTMRRPRPCSKDASHAMIRDFSSKALTPWCPSSLQADEGWTLPLRPGGDGTGYPSAAVLIPSANDVHSCVNAVDIRHVVPEYLLQLSPGWIHERLGTTGGGKGGGIMAEEATSALVALLLPLLRAFRGVVDTARWLTESCDYAAGVPAHDGFLTFKALCAAARHLFYLLHEALCCLSSWATEVAQSGMATVAHKMSPEERAEATQILLYLLDDRGSGALVLQLLCTDKNTSNTPHHTELGTLEPATTGFVPRSVVSEAFGFLAIHFFGICLGE</sequence>
<organism evidence="3 4">
    <name type="scientific">Trypanosoma cruzi</name>
    <dbReference type="NCBI Taxonomy" id="5693"/>
    <lineage>
        <taxon>Eukaryota</taxon>
        <taxon>Discoba</taxon>
        <taxon>Euglenozoa</taxon>
        <taxon>Kinetoplastea</taxon>
        <taxon>Metakinetoplastina</taxon>
        <taxon>Trypanosomatida</taxon>
        <taxon>Trypanosomatidae</taxon>
        <taxon>Trypanosoma</taxon>
        <taxon>Schizotrypanum</taxon>
    </lineage>
</organism>
<evidence type="ECO:0000313" key="4">
    <source>
        <dbReference type="Proteomes" id="UP000583944"/>
    </source>
</evidence>
<name>A0A7J6Y7P3_TRYCR</name>
<feature type="compositionally biased region" description="Basic and acidic residues" evidence="1">
    <location>
        <begin position="69"/>
        <end position="84"/>
    </location>
</feature>
<dbReference type="Proteomes" id="UP000583944">
    <property type="component" value="Unassembled WGS sequence"/>
</dbReference>
<feature type="chain" id="PRO_5029441594" evidence="2">
    <location>
        <begin position="21"/>
        <end position="445"/>
    </location>
</feature>
<gene>
    <name evidence="3" type="ORF">ECC02_004390</name>
</gene>
<evidence type="ECO:0000313" key="3">
    <source>
        <dbReference type="EMBL" id="KAF5222582.1"/>
    </source>
</evidence>
<evidence type="ECO:0000256" key="1">
    <source>
        <dbReference type="SAM" id="MobiDB-lite"/>
    </source>
</evidence>
<protein>
    <submittedName>
        <fullName evidence="3">Uncharacterized protein</fullName>
    </submittedName>
</protein>
<feature type="signal peptide" evidence="2">
    <location>
        <begin position="1"/>
        <end position="20"/>
    </location>
</feature>
<dbReference type="VEuPathDB" id="TriTrypDB:ECC02_004390"/>
<evidence type="ECO:0000256" key="2">
    <source>
        <dbReference type="SAM" id="SignalP"/>
    </source>
</evidence>
<proteinExistence type="predicted"/>
<dbReference type="VEuPathDB" id="TriTrypDB:BCY84_02946"/>